<evidence type="ECO:0000256" key="1">
    <source>
        <dbReference type="SAM" id="Phobius"/>
    </source>
</evidence>
<reference evidence="3" key="1">
    <citation type="submission" date="2016-10" db="EMBL/GenBank/DDBJ databases">
        <authorList>
            <person name="Varghese N."/>
            <person name="Submissions S."/>
        </authorList>
    </citation>
    <scope>NUCLEOTIDE SEQUENCE [LARGE SCALE GENOMIC DNA]</scope>
    <source>
        <strain evidence="3">CGMCC 1.7062</strain>
    </source>
</reference>
<dbReference type="EMBL" id="FNVG01000006">
    <property type="protein sequence ID" value="SEG05423.1"/>
    <property type="molecule type" value="Genomic_DNA"/>
</dbReference>
<evidence type="ECO:0000313" key="3">
    <source>
        <dbReference type="Proteomes" id="UP000236721"/>
    </source>
</evidence>
<dbReference type="Proteomes" id="UP000236721">
    <property type="component" value="Unassembled WGS sequence"/>
</dbReference>
<keyword evidence="1" id="KW-0812">Transmembrane</keyword>
<keyword evidence="1" id="KW-1133">Transmembrane helix</keyword>
<sequence>MVFLLLIYLIYAHPLLITKFVFLKFRLLLADFRLMKVNLLFGAV</sequence>
<name>A0A1H5X1K3_9VIBR</name>
<organism evidence="2 3">
    <name type="scientific">Vibrio hangzhouensis</name>
    <dbReference type="NCBI Taxonomy" id="462991"/>
    <lineage>
        <taxon>Bacteria</taxon>
        <taxon>Pseudomonadati</taxon>
        <taxon>Pseudomonadota</taxon>
        <taxon>Gammaproteobacteria</taxon>
        <taxon>Vibrionales</taxon>
        <taxon>Vibrionaceae</taxon>
        <taxon>Vibrio</taxon>
    </lineage>
</organism>
<accession>A0A1H5X1K3</accession>
<evidence type="ECO:0000313" key="2">
    <source>
        <dbReference type="EMBL" id="SEG05423.1"/>
    </source>
</evidence>
<gene>
    <name evidence="2" type="ORF">SAMN04488244_106159</name>
</gene>
<dbReference type="AlphaFoldDB" id="A0A1H5X1K3"/>
<protein>
    <submittedName>
        <fullName evidence="2">Uncharacterized protein</fullName>
    </submittedName>
</protein>
<keyword evidence="3" id="KW-1185">Reference proteome</keyword>
<feature type="transmembrane region" description="Helical" evidence="1">
    <location>
        <begin position="6"/>
        <end position="29"/>
    </location>
</feature>
<keyword evidence="1" id="KW-0472">Membrane</keyword>
<proteinExistence type="predicted"/>